<feature type="transmembrane region" description="Helical" evidence="2">
    <location>
        <begin position="77"/>
        <end position="103"/>
    </location>
</feature>
<name>A0A6A6Q5B7_9PEZI</name>
<accession>A0A6A6Q5B7</accession>
<feature type="compositionally biased region" description="Polar residues" evidence="1">
    <location>
        <begin position="188"/>
        <end position="203"/>
    </location>
</feature>
<evidence type="ECO:0008006" key="5">
    <source>
        <dbReference type="Google" id="ProtNLM"/>
    </source>
</evidence>
<feature type="transmembrane region" description="Helical" evidence="2">
    <location>
        <begin position="12"/>
        <end position="35"/>
    </location>
</feature>
<keyword evidence="2" id="KW-0812">Transmembrane</keyword>
<keyword evidence="2" id="KW-1133">Transmembrane helix</keyword>
<dbReference type="EMBL" id="MU001631">
    <property type="protein sequence ID" value="KAF2487505.1"/>
    <property type="molecule type" value="Genomic_DNA"/>
</dbReference>
<organism evidence="3 4">
    <name type="scientific">Neohortaea acidophila</name>
    <dbReference type="NCBI Taxonomy" id="245834"/>
    <lineage>
        <taxon>Eukaryota</taxon>
        <taxon>Fungi</taxon>
        <taxon>Dikarya</taxon>
        <taxon>Ascomycota</taxon>
        <taxon>Pezizomycotina</taxon>
        <taxon>Dothideomycetes</taxon>
        <taxon>Dothideomycetidae</taxon>
        <taxon>Mycosphaerellales</taxon>
        <taxon>Teratosphaeriaceae</taxon>
        <taxon>Neohortaea</taxon>
    </lineage>
</organism>
<feature type="transmembrane region" description="Helical" evidence="2">
    <location>
        <begin position="115"/>
        <end position="133"/>
    </location>
</feature>
<dbReference type="Proteomes" id="UP000799767">
    <property type="component" value="Unassembled WGS sequence"/>
</dbReference>
<evidence type="ECO:0000313" key="3">
    <source>
        <dbReference type="EMBL" id="KAF2487505.1"/>
    </source>
</evidence>
<gene>
    <name evidence="3" type="ORF">BDY17DRAFT_320044</name>
</gene>
<reference evidence="3" key="1">
    <citation type="journal article" date="2020" name="Stud. Mycol.">
        <title>101 Dothideomycetes genomes: a test case for predicting lifestyles and emergence of pathogens.</title>
        <authorList>
            <person name="Haridas S."/>
            <person name="Albert R."/>
            <person name="Binder M."/>
            <person name="Bloem J."/>
            <person name="Labutti K."/>
            <person name="Salamov A."/>
            <person name="Andreopoulos B."/>
            <person name="Baker S."/>
            <person name="Barry K."/>
            <person name="Bills G."/>
            <person name="Bluhm B."/>
            <person name="Cannon C."/>
            <person name="Castanera R."/>
            <person name="Culley D."/>
            <person name="Daum C."/>
            <person name="Ezra D."/>
            <person name="Gonzalez J."/>
            <person name="Henrissat B."/>
            <person name="Kuo A."/>
            <person name="Liang C."/>
            <person name="Lipzen A."/>
            <person name="Lutzoni F."/>
            <person name="Magnuson J."/>
            <person name="Mondo S."/>
            <person name="Nolan M."/>
            <person name="Ohm R."/>
            <person name="Pangilinan J."/>
            <person name="Park H.-J."/>
            <person name="Ramirez L."/>
            <person name="Alfaro M."/>
            <person name="Sun H."/>
            <person name="Tritt A."/>
            <person name="Yoshinaga Y."/>
            <person name="Zwiers L.-H."/>
            <person name="Turgeon B."/>
            <person name="Goodwin S."/>
            <person name="Spatafora J."/>
            <person name="Crous P."/>
            <person name="Grigoriev I."/>
        </authorList>
    </citation>
    <scope>NUCLEOTIDE SEQUENCE</scope>
    <source>
        <strain evidence="3">CBS 113389</strain>
    </source>
</reference>
<feature type="transmembrane region" description="Helical" evidence="2">
    <location>
        <begin position="41"/>
        <end position="65"/>
    </location>
</feature>
<dbReference type="RefSeq" id="XP_033594074.1">
    <property type="nucleotide sequence ID" value="XM_033736375.1"/>
</dbReference>
<protein>
    <recommendedName>
        <fullName evidence="5">MARVEL domain-containing protein</fullName>
    </recommendedName>
</protein>
<evidence type="ECO:0000256" key="2">
    <source>
        <dbReference type="SAM" id="Phobius"/>
    </source>
</evidence>
<sequence length="259" mass="28384">MEDRKVQRWILAARITQITLALIVMGFAIGFSPAVDYYYGGNLQVCIAFLAADIALFGFLALFAPHRSPDDIRDVRIYLLILVIDFFALLMSFAAGVCFAFAVGSNDGNGNILEIIPTVFSFVLLPVIAPLIYRTLSLWWKRMLNTTPPPPSPSIYGKQMDFNTSALEALPPSQIYAPSHHYAPSHQYAPSQPDAKSTTATTPSWHADEIRSHVSHPLSTAETTAQWSAISGTATTMTYPNILGPASQRAPSHIGKIME</sequence>
<evidence type="ECO:0000256" key="1">
    <source>
        <dbReference type="SAM" id="MobiDB-lite"/>
    </source>
</evidence>
<feature type="region of interest" description="Disordered" evidence="1">
    <location>
        <begin position="183"/>
        <end position="203"/>
    </location>
</feature>
<keyword evidence="4" id="KW-1185">Reference proteome</keyword>
<dbReference type="AlphaFoldDB" id="A0A6A6Q5B7"/>
<proteinExistence type="predicted"/>
<keyword evidence="2" id="KW-0472">Membrane</keyword>
<evidence type="ECO:0000313" key="4">
    <source>
        <dbReference type="Proteomes" id="UP000799767"/>
    </source>
</evidence>
<dbReference type="GeneID" id="54477377"/>